<dbReference type="Proteomes" id="UP000783871">
    <property type="component" value="Unassembled WGS sequence"/>
</dbReference>
<reference evidence="3 4" key="1">
    <citation type="submission" date="2020-03" db="EMBL/GenBank/DDBJ databases">
        <title>WGS of actinomycetes isolated from Thailand.</title>
        <authorList>
            <person name="Thawai C."/>
        </authorList>
    </citation>
    <scope>NUCLEOTIDE SEQUENCE [LARGE SCALE GENOMIC DNA]</scope>
    <source>
        <strain evidence="3 4">HSS6-12</strain>
    </source>
</reference>
<accession>A0ABX0Z793</accession>
<dbReference type="PANTHER" id="PTHR43198">
    <property type="entry name" value="BIFUNCTIONAL TH2 PROTEIN"/>
    <property type="match status" value="1"/>
</dbReference>
<comment type="pathway">
    <text evidence="1">Cofactor biosynthesis; thiamine diphosphate biosynthesis.</text>
</comment>
<dbReference type="InterPro" id="IPR004305">
    <property type="entry name" value="Thiaminase-2/PQQC"/>
</dbReference>
<evidence type="ECO:0000256" key="1">
    <source>
        <dbReference type="ARBA" id="ARBA00004948"/>
    </source>
</evidence>
<dbReference type="InterPro" id="IPR050967">
    <property type="entry name" value="Thiamine_Salvage_TenA"/>
</dbReference>
<evidence type="ECO:0000259" key="2">
    <source>
        <dbReference type="Pfam" id="PF03070"/>
    </source>
</evidence>
<protein>
    <submittedName>
        <fullName evidence="3">TenA family transcriptional regulator</fullName>
    </submittedName>
</protein>
<sequence>MTAGPATRARPQDELAALAVPLVERVTAHPFWAGLRDGTLPPEALWWFAEQDARYVVPAYARALARCAAGADRMEHAGLLAGAAQATVGSLPRLDRELGRLAETLGRTAGSAPAGPGPAVHAYTSVMLAAPVTSFAAGVGALLPMSWFHLLVSDDLRRRADRSSRYGPWIEQYLAYDGFADYVAAWLAMVDEVVEAGGDGNRTRLVEWFLTGARCEWEFADAAWRRQGWAV</sequence>
<dbReference type="InterPro" id="IPR016084">
    <property type="entry name" value="Haem_Oase-like_multi-hlx"/>
</dbReference>
<dbReference type="PANTHER" id="PTHR43198:SF2">
    <property type="entry name" value="SI:CH1073-67J19.1-RELATED"/>
    <property type="match status" value="1"/>
</dbReference>
<feature type="domain" description="Thiaminase-2/PQQC" evidence="2">
    <location>
        <begin position="22"/>
        <end position="225"/>
    </location>
</feature>
<organism evidence="3 4">
    <name type="scientific">Micromonospora thermarum</name>
    <dbReference type="NCBI Taxonomy" id="2720024"/>
    <lineage>
        <taxon>Bacteria</taxon>
        <taxon>Bacillati</taxon>
        <taxon>Actinomycetota</taxon>
        <taxon>Actinomycetes</taxon>
        <taxon>Micromonosporales</taxon>
        <taxon>Micromonosporaceae</taxon>
        <taxon>Micromonospora</taxon>
    </lineage>
</organism>
<dbReference type="Pfam" id="PF03070">
    <property type="entry name" value="TENA_THI-4"/>
    <property type="match status" value="1"/>
</dbReference>
<evidence type="ECO:0000313" key="3">
    <source>
        <dbReference type="EMBL" id="NJP33343.1"/>
    </source>
</evidence>
<dbReference type="Gene3D" id="1.20.910.10">
    <property type="entry name" value="Heme oxygenase-like"/>
    <property type="match status" value="1"/>
</dbReference>
<dbReference type="SUPFAM" id="SSF48613">
    <property type="entry name" value="Heme oxygenase-like"/>
    <property type="match status" value="1"/>
</dbReference>
<proteinExistence type="predicted"/>
<dbReference type="RefSeq" id="WP_168001717.1">
    <property type="nucleotide sequence ID" value="NZ_JAATEO010000015.1"/>
</dbReference>
<name>A0ABX0Z793_9ACTN</name>
<dbReference type="EMBL" id="JAATEO010000015">
    <property type="protein sequence ID" value="NJP33343.1"/>
    <property type="molecule type" value="Genomic_DNA"/>
</dbReference>
<comment type="caution">
    <text evidence="3">The sequence shown here is derived from an EMBL/GenBank/DDBJ whole genome shotgun (WGS) entry which is preliminary data.</text>
</comment>
<evidence type="ECO:0000313" key="4">
    <source>
        <dbReference type="Proteomes" id="UP000783871"/>
    </source>
</evidence>
<gene>
    <name evidence="3" type="ORF">HCJ94_15460</name>
</gene>
<keyword evidence="4" id="KW-1185">Reference proteome</keyword>